<name>A0A2H3DPV4_ARMGA</name>
<protein>
    <submittedName>
        <fullName evidence="2">Uncharacterized protein</fullName>
    </submittedName>
</protein>
<gene>
    <name evidence="2" type="ORF">ARMGADRAFT_1033059</name>
</gene>
<keyword evidence="3" id="KW-1185">Reference proteome</keyword>
<accession>A0A2H3DPV4</accession>
<dbReference type="AlphaFoldDB" id="A0A2H3DPV4"/>
<evidence type="ECO:0000313" key="3">
    <source>
        <dbReference type="Proteomes" id="UP000217790"/>
    </source>
</evidence>
<organism evidence="2 3">
    <name type="scientific">Armillaria gallica</name>
    <name type="common">Bulbous honey fungus</name>
    <name type="synonym">Armillaria bulbosa</name>
    <dbReference type="NCBI Taxonomy" id="47427"/>
    <lineage>
        <taxon>Eukaryota</taxon>
        <taxon>Fungi</taxon>
        <taxon>Dikarya</taxon>
        <taxon>Basidiomycota</taxon>
        <taxon>Agaricomycotina</taxon>
        <taxon>Agaricomycetes</taxon>
        <taxon>Agaricomycetidae</taxon>
        <taxon>Agaricales</taxon>
        <taxon>Marasmiineae</taxon>
        <taxon>Physalacriaceae</taxon>
        <taxon>Armillaria</taxon>
    </lineage>
</organism>
<evidence type="ECO:0000256" key="1">
    <source>
        <dbReference type="SAM" id="MobiDB-lite"/>
    </source>
</evidence>
<feature type="region of interest" description="Disordered" evidence="1">
    <location>
        <begin position="288"/>
        <end position="312"/>
    </location>
</feature>
<reference evidence="3" key="1">
    <citation type="journal article" date="2017" name="Nat. Ecol. Evol.">
        <title>Genome expansion and lineage-specific genetic innovations in the forest pathogenic fungi Armillaria.</title>
        <authorList>
            <person name="Sipos G."/>
            <person name="Prasanna A.N."/>
            <person name="Walter M.C."/>
            <person name="O'Connor E."/>
            <person name="Balint B."/>
            <person name="Krizsan K."/>
            <person name="Kiss B."/>
            <person name="Hess J."/>
            <person name="Varga T."/>
            <person name="Slot J."/>
            <person name="Riley R."/>
            <person name="Boka B."/>
            <person name="Rigling D."/>
            <person name="Barry K."/>
            <person name="Lee J."/>
            <person name="Mihaltcheva S."/>
            <person name="LaButti K."/>
            <person name="Lipzen A."/>
            <person name="Waldron R."/>
            <person name="Moloney N.M."/>
            <person name="Sperisen C."/>
            <person name="Kredics L."/>
            <person name="Vagvoelgyi C."/>
            <person name="Patrignani A."/>
            <person name="Fitzpatrick D."/>
            <person name="Nagy I."/>
            <person name="Doyle S."/>
            <person name="Anderson J.B."/>
            <person name="Grigoriev I.V."/>
            <person name="Gueldener U."/>
            <person name="Muensterkoetter M."/>
            <person name="Nagy L.G."/>
        </authorList>
    </citation>
    <scope>NUCLEOTIDE SEQUENCE [LARGE SCALE GENOMIC DNA]</scope>
    <source>
        <strain evidence="3">Ar21-2</strain>
    </source>
</reference>
<sequence length="312" mass="34713">MPPQYLGSEATLCTAMSFPCMGPTYFIGIDGFGLVTTITDIPVQYTTMTLTCKVSTTPCSKYIIAEHLIHILLYITILKANVFLSWLAEHLNNTITVKIPMEYCAHTTRILLSNKIRLTLLSLCLSKPQWCTMVKAVVSFYLAASSSFEESSAYKAHHQTCDSKCLQVIWNLCLFKNNLTIVSMPWHARMFMGISQDSTVAHTLNMNMVSGAYLYSTDSGQHQAVGYKVHEYLCGAQFTHHLKTCKRNINIKNASSMEQKGVKLSLRVEKLVTDSSLEHIGSSISRFARPIEGSNPSTPPPNDALLPPRLPP</sequence>
<dbReference type="Proteomes" id="UP000217790">
    <property type="component" value="Unassembled WGS sequence"/>
</dbReference>
<dbReference type="InParanoid" id="A0A2H3DPV4"/>
<evidence type="ECO:0000313" key="2">
    <source>
        <dbReference type="EMBL" id="PBK89486.1"/>
    </source>
</evidence>
<dbReference type="EMBL" id="KZ293668">
    <property type="protein sequence ID" value="PBK89486.1"/>
    <property type="molecule type" value="Genomic_DNA"/>
</dbReference>
<proteinExistence type="predicted"/>
<feature type="compositionally biased region" description="Pro residues" evidence="1">
    <location>
        <begin position="297"/>
        <end position="312"/>
    </location>
</feature>